<keyword evidence="1" id="KW-0732">Signal</keyword>
<comment type="caution">
    <text evidence="2">The sequence shown here is derived from an EMBL/GenBank/DDBJ whole genome shotgun (WGS) entry which is preliminary data.</text>
</comment>
<evidence type="ECO:0000256" key="1">
    <source>
        <dbReference type="SAM" id="SignalP"/>
    </source>
</evidence>
<keyword evidence="3" id="KW-1185">Reference proteome</keyword>
<evidence type="ECO:0008006" key="4">
    <source>
        <dbReference type="Google" id="ProtNLM"/>
    </source>
</evidence>
<evidence type="ECO:0000313" key="2">
    <source>
        <dbReference type="EMBL" id="GLJ79854.1"/>
    </source>
</evidence>
<dbReference type="RefSeq" id="WP_210007401.1">
    <property type="nucleotide sequence ID" value="NZ_JAGIOK010000001.1"/>
</dbReference>
<dbReference type="EMBL" id="BSEO01000005">
    <property type="protein sequence ID" value="GLJ79854.1"/>
    <property type="molecule type" value="Genomic_DNA"/>
</dbReference>
<protein>
    <recommendedName>
        <fullName evidence="4">Helicase</fullName>
    </recommendedName>
</protein>
<feature type="chain" id="PRO_5040851865" description="Helicase" evidence="1">
    <location>
        <begin position="19"/>
        <end position="105"/>
    </location>
</feature>
<reference evidence="2" key="1">
    <citation type="journal article" date="2014" name="Int. J. Syst. Evol. Microbiol.">
        <title>Complete genome sequence of Corynebacterium casei LMG S-19264T (=DSM 44701T), isolated from a smear-ripened cheese.</title>
        <authorList>
            <consortium name="US DOE Joint Genome Institute (JGI-PGF)"/>
            <person name="Walter F."/>
            <person name="Albersmeier A."/>
            <person name="Kalinowski J."/>
            <person name="Ruckert C."/>
        </authorList>
    </citation>
    <scope>NUCLEOTIDE SEQUENCE</scope>
    <source>
        <strain evidence="2">VKM Ac-1447</strain>
    </source>
</reference>
<organism evidence="2 3">
    <name type="scientific">Microbacterium imperiale</name>
    <dbReference type="NCBI Taxonomy" id="33884"/>
    <lineage>
        <taxon>Bacteria</taxon>
        <taxon>Bacillati</taxon>
        <taxon>Actinomycetota</taxon>
        <taxon>Actinomycetes</taxon>
        <taxon>Micrococcales</taxon>
        <taxon>Microbacteriaceae</taxon>
        <taxon>Microbacterium</taxon>
    </lineage>
</organism>
<sequence>MTGAAVATGVLVVTATLAAGCAAVGGAAIRSAQVTATADSAALAAADAAIGIVGGVPCERAAQVVASAGLDLAACELAGVVATVEVAGSVGVFRVQARARAGPPA</sequence>
<dbReference type="AlphaFoldDB" id="A0A9W6HH00"/>
<reference evidence="2" key="2">
    <citation type="submission" date="2023-01" db="EMBL/GenBank/DDBJ databases">
        <authorList>
            <person name="Sun Q."/>
            <person name="Evtushenko L."/>
        </authorList>
    </citation>
    <scope>NUCLEOTIDE SEQUENCE</scope>
    <source>
        <strain evidence="2">VKM Ac-1447</strain>
    </source>
</reference>
<accession>A0A9W6HH00</accession>
<proteinExistence type="predicted"/>
<gene>
    <name evidence="2" type="ORF">GCM10017586_15360</name>
</gene>
<name>A0A9W6HH00_9MICO</name>
<dbReference type="Proteomes" id="UP001142317">
    <property type="component" value="Unassembled WGS sequence"/>
</dbReference>
<evidence type="ECO:0000313" key="3">
    <source>
        <dbReference type="Proteomes" id="UP001142317"/>
    </source>
</evidence>
<feature type="signal peptide" evidence="1">
    <location>
        <begin position="1"/>
        <end position="18"/>
    </location>
</feature>